<feature type="domain" description="RRM" evidence="4">
    <location>
        <begin position="366"/>
        <end position="442"/>
    </location>
</feature>
<dbReference type="PANTHER" id="PTHR10693">
    <property type="entry name" value="RAS GTPASE-ACTIVATING PROTEIN-BINDING PROTEIN"/>
    <property type="match status" value="1"/>
</dbReference>
<proteinExistence type="predicted"/>
<protein>
    <recommendedName>
        <fullName evidence="8">Ras GTPase-activating protein-binding protein 2-like</fullName>
    </recommendedName>
</protein>
<evidence type="ECO:0000313" key="7">
    <source>
        <dbReference type="Proteomes" id="UP000619265"/>
    </source>
</evidence>
<dbReference type="EMBL" id="LIHL02000002">
    <property type="protein sequence ID" value="KAF5477179.1"/>
    <property type="molecule type" value="Genomic_DNA"/>
</dbReference>
<dbReference type="Pfam" id="PF00076">
    <property type="entry name" value="RRM_1"/>
    <property type="match status" value="1"/>
</dbReference>
<dbReference type="Proteomes" id="UP000619265">
    <property type="component" value="Unassembled WGS sequence"/>
</dbReference>
<dbReference type="InterPro" id="IPR039539">
    <property type="entry name" value="Ras_GTPase_bind_prot"/>
</dbReference>
<dbReference type="GO" id="GO:0003723">
    <property type="term" value="F:RNA binding"/>
    <property type="evidence" value="ECO:0007669"/>
    <property type="project" value="UniProtKB-UniRule"/>
</dbReference>
<evidence type="ECO:0000259" key="5">
    <source>
        <dbReference type="PROSITE" id="PS50177"/>
    </source>
</evidence>
<gene>
    <name evidence="6" type="ORF">F2P56_003848</name>
</gene>
<comment type="caution">
    <text evidence="6">The sequence shown here is derived from an EMBL/GenBank/DDBJ whole genome shotgun (WGS) entry which is preliminary data.</text>
</comment>
<dbReference type="PROSITE" id="PS50102">
    <property type="entry name" value="RRM"/>
    <property type="match status" value="1"/>
</dbReference>
<dbReference type="FunFam" id="3.10.450.50:FF:000003">
    <property type="entry name" value="Nuclear transport factor 2 family protein"/>
    <property type="match status" value="1"/>
</dbReference>
<dbReference type="Gramene" id="Jr02_07130_p1">
    <property type="protein sequence ID" value="cds.Jr02_07130_p1"/>
    <property type="gene ID" value="Jr02_07130"/>
</dbReference>
<evidence type="ECO:0000313" key="6">
    <source>
        <dbReference type="EMBL" id="KAF5477179.1"/>
    </source>
</evidence>
<dbReference type="FunFam" id="3.30.70.330:FF:001141">
    <property type="entry name" value="Ras GTPase-activating protein-binding protein 1"/>
    <property type="match status" value="1"/>
</dbReference>
<organism evidence="6 7">
    <name type="scientific">Juglans regia</name>
    <name type="common">English walnut</name>
    <dbReference type="NCBI Taxonomy" id="51240"/>
    <lineage>
        <taxon>Eukaryota</taxon>
        <taxon>Viridiplantae</taxon>
        <taxon>Streptophyta</taxon>
        <taxon>Embryophyta</taxon>
        <taxon>Tracheophyta</taxon>
        <taxon>Spermatophyta</taxon>
        <taxon>Magnoliopsida</taxon>
        <taxon>eudicotyledons</taxon>
        <taxon>Gunneridae</taxon>
        <taxon>Pentapetalae</taxon>
        <taxon>rosids</taxon>
        <taxon>fabids</taxon>
        <taxon>Fagales</taxon>
        <taxon>Juglandaceae</taxon>
        <taxon>Juglans</taxon>
    </lineage>
</organism>
<evidence type="ECO:0000259" key="4">
    <source>
        <dbReference type="PROSITE" id="PS50102"/>
    </source>
</evidence>
<dbReference type="GO" id="GO:0005737">
    <property type="term" value="C:cytoplasm"/>
    <property type="evidence" value="ECO:0007669"/>
    <property type="project" value="UniProtKB-ARBA"/>
</dbReference>
<dbReference type="InterPro" id="IPR032710">
    <property type="entry name" value="NTF2-like_dom_sf"/>
</dbReference>
<dbReference type="CDD" id="cd00590">
    <property type="entry name" value="RRM_SF"/>
    <property type="match status" value="1"/>
</dbReference>
<dbReference type="Gene3D" id="3.30.70.330">
    <property type="match status" value="1"/>
</dbReference>
<accession>A0A833Y3M0</accession>
<feature type="non-terminal residue" evidence="6">
    <location>
        <position position="527"/>
    </location>
</feature>
<reference evidence="6" key="1">
    <citation type="submission" date="2015-10" db="EMBL/GenBank/DDBJ databases">
        <authorList>
            <person name="Martinez-Garcia P.J."/>
            <person name="Crepeau M.W."/>
            <person name="Puiu D."/>
            <person name="Gonzalez-Ibeas D."/>
            <person name="Whalen J."/>
            <person name="Stevens K."/>
            <person name="Paul R."/>
            <person name="Butterfield T."/>
            <person name="Britton M."/>
            <person name="Reagan R."/>
            <person name="Chakraborty S."/>
            <person name="Walawage S.L."/>
            <person name="Vasquez-Gross H.A."/>
            <person name="Cardeno C."/>
            <person name="Famula R."/>
            <person name="Pratt K."/>
            <person name="Kuruganti S."/>
            <person name="Aradhya M.K."/>
            <person name="Leslie C.A."/>
            <person name="Dandekar A.M."/>
            <person name="Salzberg S.L."/>
            <person name="Wegrzyn J.L."/>
            <person name="Langley C.H."/>
            <person name="Neale D.B."/>
        </authorList>
    </citation>
    <scope>NUCLEOTIDE SEQUENCE</scope>
    <source>
        <tissue evidence="6">Leaves</tissue>
    </source>
</reference>
<keyword evidence="1 2" id="KW-0694">RNA-binding</keyword>
<feature type="compositionally biased region" description="Low complexity" evidence="3">
    <location>
        <begin position="336"/>
        <end position="357"/>
    </location>
</feature>
<dbReference type="InterPro" id="IPR018222">
    <property type="entry name" value="Nuclear_transport_factor_2_euk"/>
</dbReference>
<evidence type="ECO:0000256" key="2">
    <source>
        <dbReference type="PROSITE-ProRule" id="PRU00176"/>
    </source>
</evidence>
<dbReference type="SUPFAM" id="SSF54427">
    <property type="entry name" value="NTF2-like"/>
    <property type="match status" value="1"/>
</dbReference>
<evidence type="ECO:0000256" key="1">
    <source>
        <dbReference type="ARBA" id="ARBA00022884"/>
    </source>
</evidence>
<feature type="compositionally biased region" description="Low complexity" evidence="3">
    <location>
        <begin position="445"/>
        <end position="456"/>
    </location>
</feature>
<dbReference type="InterPro" id="IPR000504">
    <property type="entry name" value="RRM_dom"/>
</dbReference>
<dbReference type="Pfam" id="PF02136">
    <property type="entry name" value="NTF2"/>
    <property type="match status" value="1"/>
</dbReference>
<feature type="region of interest" description="Disordered" evidence="3">
    <location>
        <begin position="250"/>
        <end position="281"/>
    </location>
</feature>
<dbReference type="SMART" id="SM00360">
    <property type="entry name" value="RRM"/>
    <property type="match status" value="1"/>
</dbReference>
<feature type="domain" description="NTF2" evidence="5">
    <location>
        <begin position="74"/>
        <end position="190"/>
    </location>
</feature>
<sequence length="527" mass="57570">GSISFLSISFHSSINYYKLTNEVLHSPPLSAVLFYKPTDLSPSPSLSSNHTHPDYLQMAMQEASPTLAPSAQVVGNAFVEQYYHILHQSPNLVHRFYQDTSLLSRPDANGNMATVTSMQAINDKILDFNYDDYTAEIKTADAQDSYEKGVIVLVTGCLTGKDNLRRKFTQTFFLAPQDKGYYVLNDVFRYIEENDLLQTNSVAVHSINENVPTAALTPEPEPAHAPEVPAVEPASSFEEEDIIDVPEVCDPSDNEEGSVVEDEVIQSPAHSTQNEILKEVDSTVVDSAPAAEEDVPKKSYASIVKVMKGTVPNSAHVSIRKLRVEPTYPDQQSHGSAKPAPAPEASAPNSDSAPESSDVPEEAEGHSIYVRNLPYNATDTQLEEEFKKFGPIKHGGIQVRSNKQGFTFGFVEFETIHSMHSALEASPITIGDRQAVVEEKRTTTRVASSGRGRYSSGRGGFRSDSFKNRVNFGGGRGYGRNEFRNQGEFSGRPRGSIGRNGEGHQRANQNGSGRGGRQGGVNRNAAT</sequence>
<dbReference type="Gene3D" id="3.10.450.50">
    <property type="match status" value="1"/>
</dbReference>
<reference evidence="6" key="2">
    <citation type="submission" date="2020-03" db="EMBL/GenBank/DDBJ databases">
        <title>Walnut 2.0.</title>
        <authorList>
            <person name="Marrano A."/>
            <person name="Britton M."/>
            <person name="Zimin A.V."/>
            <person name="Zaini P.A."/>
            <person name="Workman R."/>
            <person name="Puiu D."/>
            <person name="Bianco L."/>
            <person name="Allen B.J."/>
            <person name="Troggio M."/>
            <person name="Leslie C.A."/>
            <person name="Timp W."/>
            <person name="Dendekar A."/>
            <person name="Salzberg S.L."/>
            <person name="Neale D.B."/>
        </authorList>
    </citation>
    <scope>NUCLEOTIDE SEQUENCE</scope>
    <source>
        <tissue evidence="6">Leaves</tissue>
    </source>
</reference>
<feature type="region of interest" description="Disordered" evidence="3">
    <location>
        <begin position="327"/>
        <end position="363"/>
    </location>
</feature>
<dbReference type="InterPro" id="IPR002075">
    <property type="entry name" value="NTF2_dom"/>
</dbReference>
<feature type="region of interest" description="Disordered" evidence="3">
    <location>
        <begin position="441"/>
        <end position="527"/>
    </location>
</feature>
<evidence type="ECO:0000256" key="3">
    <source>
        <dbReference type="SAM" id="MobiDB-lite"/>
    </source>
</evidence>
<feature type="compositionally biased region" description="Acidic residues" evidence="3">
    <location>
        <begin position="250"/>
        <end position="264"/>
    </location>
</feature>
<dbReference type="SUPFAM" id="SSF54928">
    <property type="entry name" value="RNA-binding domain, RBD"/>
    <property type="match status" value="1"/>
</dbReference>
<dbReference type="PROSITE" id="PS50177">
    <property type="entry name" value="NTF2_DOMAIN"/>
    <property type="match status" value="1"/>
</dbReference>
<evidence type="ECO:0008006" key="8">
    <source>
        <dbReference type="Google" id="ProtNLM"/>
    </source>
</evidence>
<name>A0A833Y3M0_JUGRE</name>
<dbReference type="CDD" id="cd00780">
    <property type="entry name" value="NTF2"/>
    <property type="match status" value="1"/>
</dbReference>
<dbReference type="InterPro" id="IPR035979">
    <property type="entry name" value="RBD_domain_sf"/>
</dbReference>
<dbReference type="AlphaFoldDB" id="A0A833Y3M0"/>
<dbReference type="PANTHER" id="PTHR10693:SF75">
    <property type="entry name" value="NUCLEAR TRANSPORT FACTOR 2"/>
    <property type="match status" value="1"/>
</dbReference>
<dbReference type="InterPro" id="IPR012677">
    <property type="entry name" value="Nucleotide-bd_a/b_plait_sf"/>
</dbReference>